<feature type="compositionally biased region" description="Basic residues" evidence="2">
    <location>
        <begin position="177"/>
        <end position="195"/>
    </location>
</feature>
<proteinExistence type="predicted"/>
<evidence type="ECO:0000313" key="3">
    <source>
        <dbReference type="EMBL" id="CAI2368534.1"/>
    </source>
</evidence>
<accession>A0AAD1UGU0</accession>
<dbReference type="AlphaFoldDB" id="A0AAD1UGU0"/>
<evidence type="ECO:0000256" key="2">
    <source>
        <dbReference type="SAM" id="MobiDB-lite"/>
    </source>
</evidence>
<dbReference type="Proteomes" id="UP001295684">
    <property type="component" value="Unassembled WGS sequence"/>
</dbReference>
<sequence>MRLSTVSRKKIKNFKRTLQSQVNTQALLCTDKPHESKKRLYEYIETLESELKQTKVDLQLYKVNFLDPLKQDLNGLEKLIEQKDKRSRSYRRKYKKYYSRDLTSNQNIKTEQYGIDSQTFDFDTRVENQKCQMMPSRNMREQYYGLSDNHHRKSMHKKHTQSQANLIIPQQTSIHQLKGKAKVKKQARRRKKSRVHTQPNEDFYYN</sequence>
<gene>
    <name evidence="3" type="ORF">ECRASSUSDP1_LOCUS9827</name>
</gene>
<reference evidence="3" key="1">
    <citation type="submission" date="2023-07" db="EMBL/GenBank/DDBJ databases">
        <authorList>
            <consortium name="AG Swart"/>
            <person name="Singh M."/>
            <person name="Singh A."/>
            <person name="Seah K."/>
            <person name="Emmerich C."/>
        </authorList>
    </citation>
    <scope>NUCLEOTIDE SEQUENCE</scope>
    <source>
        <strain evidence="3">DP1</strain>
    </source>
</reference>
<feature type="region of interest" description="Disordered" evidence="2">
    <location>
        <begin position="175"/>
        <end position="206"/>
    </location>
</feature>
<organism evidence="3 4">
    <name type="scientific">Euplotes crassus</name>
    <dbReference type="NCBI Taxonomy" id="5936"/>
    <lineage>
        <taxon>Eukaryota</taxon>
        <taxon>Sar</taxon>
        <taxon>Alveolata</taxon>
        <taxon>Ciliophora</taxon>
        <taxon>Intramacronucleata</taxon>
        <taxon>Spirotrichea</taxon>
        <taxon>Hypotrichia</taxon>
        <taxon>Euplotida</taxon>
        <taxon>Euplotidae</taxon>
        <taxon>Moneuplotes</taxon>
    </lineage>
</organism>
<protein>
    <submittedName>
        <fullName evidence="3">Uncharacterized protein</fullName>
    </submittedName>
</protein>
<evidence type="ECO:0000313" key="4">
    <source>
        <dbReference type="Proteomes" id="UP001295684"/>
    </source>
</evidence>
<evidence type="ECO:0000256" key="1">
    <source>
        <dbReference type="SAM" id="Coils"/>
    </source>
</evidence>
<feature type="coiled-coil region" evidence="1">
    <location>
        <begin position="37"/>
        <end position="93"/>
    </location>
</feature>
<comment type="caution">
    <text evidence="3">The sequence shown here is derived from an EMBL/GenBank/DDBJ whole genome shotgun (WGS) entry which is preliminary data.</text>
</comment>
<dbReference type="EMBL" id="CAMPGE010009667">
    <property type="protein sequence ID" value="CAI2368534.1"/>
    <property type="molecule type" value="Genomic_DNA"/>
</dbReference>
<name>A0AAD1UGU0_EUPCR</name>
<keyword evidence="4" id="KW-1185">Reference proteome</keyword>
<keyword evidence="1" id="KW-0175">Coiled coil</keyword>